<sequence>MKQLKNLSRYLWILILAILLVLVIVLLWNIYAPISSEEMLLKINMGDTAATIAEKLEQNGIIRSKFLFRTLASMRGTDKHLIAGTYTLGGKHNLLQTLKMLEEGNVTAVRVTIPEGFSLYQTLHRLERSGLASYEDLYKAATNPEFVFQLTGFKVKSLEGFLYPDTYAFDPDVTVQEILSTMTRNFFDTLKKAKIDPYAIDNFYDILILASIVEKESNYPEERQLVAGVIYNRLKAGMKLASCPTVNYILEQQGIKKKVLSFEDTRIPSPYNTYINYGLPPTPICNPSLSSIMAALNPAQTDYYYFVSDRDGRNDFSRTAEEHLAKTKKYRRKEWE</sequence>
<protein>
    <submittedName>
        <fullName evidence="1">Endolytic transglycosylase MltG</fullName>
    </submittedName>
</protein>
<reference evidence="1" key="1">
    <citation type="submission" date="2019-03" db="EMBL/GenBank/DDBJ databases">
        <title>Candidatus Syntrophosphaera thermopropionivorans: a novel player in syntrophic propionate oxidation during anaerobic digestion.</title>
        <authorList>
            <person name="Dyksma S."/>
        </authorList>
    </citation>
    <scope>NUCLEOTIDE SEQUENCE</scope>
    <source>
        <strain evidence="1">W5</strain>
    </source>
</reference>
<evidence type="ECO:0000313" key="2">
    <source>
        <dbReference type="Proteomes" id="UP000294588"/>
    </source>
</evidence>
<accession>A0AC61QKQ2</accession>
<proteinExistence type="predicted"/>
<comment type="caution">
    <text evidence="1">The sequence shown here is derived from an EMBL/GenBank/DDBJ whole genome shotgun (WGS) entry which is preliminary data.</text>
</comment>
<dbReference type="Proteomes" id="UP000294588">
    <property type="component" value="Unassembled WGS sequence"/>
</dbReference>
<organism evidence="1 2">
    <name type="scientific">Candidatus Syntrophosphaera thermopropionivorans</name>
    <dbReference type="NCBI Taxonomy" id="2593015"/>
    <lineage>
        <taxon>Bacteria</taxon>
        <taxon>Pseudomonadati</taxon>
        <taxon>Candidatus Cloacimonadota</taxon>
        <taxon>Candidatus Cloacimonadia</taxon>
        <taxon>Candidatus Cloacimonadales</taxon>
        <taxon>Candidatus Cloacimonadaceae</taxon>
        <taxon>Candidatus Syntrophosphaera</taxon>
    </lineage>
</organism>
<dbReference type="EMBL" id="SMOG01000001">
    <property type="protein sequence ID" value="TDF74513.1"/>
    <property type="molecule type" value="Genomic_DNA"/>
</dbReference>
<name>A0AC61QKQ2_9BACT</name>
<keyword evidence="2" id="KW-1185">Reference proteome</keyword>
<gene>
    <name evidence="1" type="primary">mltG</name>
    <name evidence="1" type="ORF">E0946_00040</name>
</gene>
<evidence type="ECO:0000313" key="1">
    <source>
        <dbReference type="EMBL" id="TDF74513.1"/>
    </source>
</evidence>